<dbReference type="InterPro" id="IPR005149">
    <property type="entry name" value="Tscrpt_reg_PadR_N"/>
</dbReference>
<evidence type="ECO:0000313" key="2">
    <source>
        <dbReference type="EMBL" id="KYC53765.1"/>
    </source>
</evidence>
<dbReference type="Proteomes" id="UP000092420">
    <property type="component" value="Unassembled WGS sequence"/>
</dbReference>
<proteinExistence type="predicted"/>
<protein>
    <submittedName>
        <fullName evidence="3">Transcriptional regulator PadR-like family protein</fullName>
    </submittedName>
</protein>
<feature type="domain" description="Transcription regulator PadR N-terminal" evidence="1">
    <location>
        <begin position="18"/>
        <end position="78"/>
    </location>
</feature>
<comment type="caution">
    <text evidence="3">The sequence shown here is derived from an EMBL/GenBank/DDBJ whole genome shotgun (WGS) entry which is preliminary data.</text>
</comment>
<dbReference type="EMBL" id="LNJE01000020">
    <property type="protein sequence ID" value="KYC56391.1"/>
    <property type="molecule type" value="Genomic_DNA"/>
</dbReference>
<dbReference type="AlphaFoldDB" id="A0A150JEN4"/>
<dbReference type="SUPFAM" id="SSF46785">
    <property type="entry name" value="Winged helix' DNA-binding domain"/>
    <property type="match status" value="1"/>
</dbReference>
<dbReference type="EMBL" id="LNJB01000022">
    <property type="protein sequence ID" value="KYC53765.1"/>
    <property type="molecule type" value="Genomic_DNA"/>
</dbReference>
<dbReference type="PANTHER" id="PTHR43252:SF5">
    <property type="entry name" value="TRANSCRIPTIONAL REGULATOR, PADR-LIKE FAMILY"/>
    <property type="match status" value="1"/>
</dbReference>
<gene>
    <name evidence="2" type="ORF">AN188_01376</name>
    <name evidence="3" type="ORF">APG09_01372</name>
</gene>
<accession>A0A150J9F3</accession>
<name>A0A150JEN4_9EURY</name>
<dbReference type="InterPro" id="IPR036388">
    <property type="entry name" value="WH-like_DNA-bd_sf"/>
</dbReference>
<reference evidence="3 4" key="1">
    <citation type="journal article" date="2016" name="ISME J.">
        <title>Chasing the elusive Euryarchaeota class WSA2: genomes reveal a uniquely fastidious methyl-reducing methanogen.</title>
        <authorList>
            <person name="Nobu M.K."/>
            <person name="Narihiro T."/>
            <person name="Kuroda K."/>
            <person name="Mei R."/>
            <person name="Liu W.T."/>
        </authorList>
    </citation>
    <scope>NUCLEOTIDE SEQUENCE [LARGE SCALE GENOMIC DNA]</scope>
    <source>
        <strain evidence="2">ADurb1013_Bin02101</strain>
        <strain evidence="3">ADurb1213_Bin02801</strain>
    </source>
</reference>
<accession>A0A150JGS5</accession>
<dbReference type="InterPro" id="IPR036390">
    <property type="entry name" value="WH_DNA-bd_sf"/>
</dbReference>
<sequence>MVDHKHHKRGFLSFLIMWMLRNSKMNGSEITDEMEKRKDRRFSPGTIYPVLKRLKDKGLIIDDEEKRYSLTKKGQKELLTRIDNFFKTFYDLEEMEKYLNNQSK</sequence>
<evidence type="ECO:0000313" key="4">
    <source>
        <dbReference type="Proteomes" id="UP000092420"/>
    </source>
</evidence>
<accession>A0A150JEN4</accession>
<dbReference type="Gene3D" id="1.10.10.10">
    <property type="entry name" value="Winged helix-like DNA-binding domain superfamily/Winged helix DNA-binding domain"/>
    <property type="match status" value="1"/>
</dbReference>
<evidence type="ECO:0000313" key="3">
    <source>
        <dbReference type="EMBL" id="KYC56391.1"/>
    </source>
</evidence>
<organism evidence="3">
    <name type="scientific">Candidatus Methanofastidiosum methylothiophilum</name>
    <dbReference type="NCBI Taxonomy" id="1705564"/>
    <lineage>
        <taxon>Archaea</taxon>
        <taxon>Methanobacteriati</taxon>
        <taxon>Methanobacteriota</taxon>
        <taxon>Stenosarchaea group</taxon>
        <taxon>Candidatus Methanofastidiosia</taxon>
        <taxon>Candidatus Methanofastidiosales</taxon>
        <taxon>Candidatus Methanofastidiosaceae</taxon>
        <taxon>Candidatus Methanofastidiosum</taxon>
    </lineage>
</organism>
<evidence type="ECO:0000259" key="1">
    <source>
        <dbReference type="Pfam" id="PF03551"/>
    </source>
</evidence>
<dbReference type="PANTHER" id="PTHR43252">
    <property type="entry name" value="TRANSCRIPTIONAL REGULATOR YQJI"/>
    <property type="match status" value="1"/>
</dbReference>
<dbReference type="Pfam" id="PF03551">
    <property type="entry name" value="PadR"/>
    <property type="match status" value="1"/>
</dbReference>